<protein>
    <submittedName>
        <fullName evidence="2">LIP-domain-containing protein</fullName>
    </submittedName>
</protein>
<dbReference type="SUPFAM" id="SSF53474">
    <property type="entry name" value="alpha/beta-Hydrolases"/>
    <property type="match status" value="1"/>
</dbReference>
<keyword evidence="3" id="KW-1185">Reference proteome</keyword>
<dbReference type="RefSeq" id="XP_024750032.1">
    <property type="nucleotide sequence ID" value="XM_024890407.1"/>
</dbReference>
<gene>
    <name evidence="2" type="ORF">BBK36DRAFT_1117886</name>
</gene>
<accession>A0A2T4BBJ6</accession>
<organism evidence="2 3">
    <name type="scientific">Trichoderma citrinoviride</name>
    <dbReference type="NCBI Taxonomy" id="58853"/>
    <lineage>
        <taxon>Eukaryota</taxon>
        <taxon>Fungi</taxon>
        <taxon>Dikarya</taxon>
        <taxon>Ascomycota</taxon>
        <taxon>Pezizomycotina</taxon>
        <taxon>Sordariomycetes</taxon>
        <taxon>Hypocreomycetidae</taxon>
        <taxon>Hypocreales</taxon>
        <taxon>Hypocreaceae</taxon>
        <taxon>Trichoderma</taxon>
    </lineage>
</organism>
<dbReference type="PANTHER" id="PTHR34853">
    <property type="match status" value="1"/>
</dbReference>
<dbReference type="AlphaFoldDB" id="A0A2T4BBJ6"/>
<dbReference type="GO" id="GO:0004806">
    <property type="term" value="F:triacylglycerol lipase activity"/>
    <property type="evidence" value="ECO:0007669"/>
    <property type="project" value="InterPro"/>
</dbReference>
<dbReference type="Gene3D" id="3.40.50.1820">
    <property type="entry name" value="alpha/beta hydrolase"/>
    <property type="match status" value="1"/>
</dbReference>
<dbReference type="Pfam" id="PF03583">
    <property type="entry name" value="LIP"/>
    <property type="match status" value="1"/>
</dbReference>
<keyword evidence="1" id="KW-0378">Hydrolase</keyword>
<dbReference type="InterPro" id="IPR005152">
    <property type="entry name" value="Lipase_secreted"/>
</dbReference>
<dbReference type="InterPro" id="IPR029058">
    <property type="entry name" value="AB_hydrolase_fold"/>
</dbReference>
<evidence type="ECO:0000313" key="3">
    <source>
        <dbReference type="Proteomes" id="UP000241546"/>
    </source>
</evidence>
<name>A0A2T4BBJ6_9HYPO</name>
<proteinExistence type="predicted"/>
<dbReference type="Gene3D" id="1.10.260.130">
    <property type="match status" value="1"/>
</dbReference>
<dbReference type="OrthoDB" id="2373480at2759"/>
<evidence type="ECO:0000256" key="1">
    <source>
        <dbReference type="ARBA" id="ARBA00022801"/>
    </source>
</evidence>
<dbReference type="Proteomes" id="UP000241546">
    <property type="component" value="Unassembled WGS sequence"/>
</dbReference>
<sequence length="450" mass="48976">MMSIYYLLAACLVSARELPGLNRRHPLDASLPPSQDPFYAIPENISTFSPGEIIKHREPPSQISAYGWTPTHIHKAYQILYRTTDSQQNATAGILTAFIPPDADYDKVLSLQMAEDAATIDCGPSYTMQLSSQSNPLFASFLTGLQLLFAEAALAQKWIVVVPDHEGPKGSYAASKITGHTVLDGLRAAKQSSHITGIESNARMGLWGYSGGAAATQIAITMQDAYAPELKIAGVAMGGLSSLAEASDIFDLNKGESATLIPSAMLGLASQHPGLQRAIDQALKPEFRDLFYSPLHQCLQASNLLLANQDVLGMFRNGSIPGLKAELVRAWKEENDFPLSKIKAPLYMYQSVVDHLSDINRIDAEVRDYCHQGVSVHYERANSPNLDHVKYGIVGVYKAISWMQDRLDGKEAARGCVTHTDTTSTLDPNLAALFPKNISDALLAMVNDSR</sequence>
<dbReference type="GO" id="GO:0016042">
    <property type="term" value="P:lipid catabolic process"/>
    <property type="evidence" value="ECO:0007669"/>
    <property type="project" value="InterPro"/>
</dbReference>
<reference evidence="3" key="1">
    <citation type="submission" date="2016-07" db="EMBL/GenBank/DDBJ databases">
        <title>Multiple horizontal gene transfer events from other fungi enriched the ability of initially mycotrophic Trichoderma (Ascomycota) to feed on dead plant biomass.</title>
        <authorList>
            <consortium name="DOE Joint Genome Institute"/>
            <person name="Atanasova L."/>
            <person name="Chenthamara K."/>
            <person name="Zhang J."/>
            <person name="Grujic M."/>
            <person name="Henrissat B."/>
            <person name="Kuo A."/>
            <person name="Aerts A."/>
            <person name="Salamov A."/>
            <person name="Lipzen A."/>
            <person name="Labutti K."/>
            <person name="Barry K."/>
            <person name="Miao Y."/>
            <person name="Rahimi M.J."/>
            <person name="Shen Q."/>
            <person name="Grigoriev I.V."/>
            <person name="Kubicek C.P."/>
            <person name="Druzhinina I.S."/>
        </authorList>
    </citation>
    <scope>NUCLEOTIDE SEQUENCE [LARGE SCALE GENOMIC DNA]</scope>
    <source>
        <strain evidence="3">TUCIM 6016</strain>
    </source>
</reference>
<evidence type="ECO:0000313" key="2">
    <source>
        <dbReference type="EMBL" id="PTB66712.1"/>
    </source>
</evidence>
<dbReference type="GeneID" id="36598525"/>
<dbReference type="EMBL" id="KZ680212">
    <property type="protein sequence ID" value="PTB66712.1"/>
    <property type="molecule type" value="Genomic_DNA"/>
</dbReference>
<dbReference type="PANTHER" id="PTHR34853:SF5">
    <property type="entry name" value="LIP-DOMAIN-CONTAINING PROTEIN-RELATED"/>
    <property type="match status" value="1"/>
</dbReference>